<comment type="caution">
    <text evidence="2">The sequence shown here is derived from an EMBL/GenBank/DDBJ whole genome shotgun (WGS) entry which is preliminary data.</text>
</comment>
<dbReference type="Gene3D" id="3.40.50.720">
    <property type="entry name" value="NAD(P)-binding Rossmann-like Domain"/>
    <property type="match status" value="1"/>
</dbReference>
<dbReference type="GO" id="GO:0006099">
    <property type="term" value="P:tricarboxylic acid cycle"/>
    <property type="evidence" value="ECO:0007669"/>
    <property type="project" value="TreeGrafter"/>
</dbReference>
<dbReference type="GO" id="GO:0004775">
    <property type="term" value="F:succinate-CoA ligase (ADP-forming) activity"/>
    <property type="evidence" value="ECO:0007669"/>
    <property type="project" value="TreeGrafter"/>
</dbReference>
<dbReference type="InterPro" id="IPR016102">
    <property type="entry name" value="Succinyl-CoA_synth-like"/>
</dbReference>
<accession>A0A9W4U4W3</accession>
<dbReference type="InterPro" id="IPR036291">
    <property type="entry name" value="NAD(P)-bd_dom_sf"/>
</dbReference>
<dbReference type="PANTHER" id="PTHR11117:SF6">
    <property type="entry name" value="SYNTHETASE SUBUNIT ALPHA, PUTATIVE (AFU_ORTHOLOGUE AFUA_1G10830)-RELATED"/>
    <property type="match status" value="1"/>
</dbReference>
<protein>
    <recommendedName>
        <fullName evidence="1">CoA-binding domain-containing protein</fullName>
    </recommendedName>
</protein>
<dbReference type="PRINTS" id="PR01798">
    <property type="entry name" value="SCOASYNTHASE"/>
</dbReference>
<name>A0A9W4U4W3_9PLEO</name>
<dbReference type="Pfam" id="PF02629">
    <property type="entry name" value="CoA_binding"/>
    <property type="match status" value="1"/>
</dbReference>
<dbReference type="Proteomes" id="UP001152607">
    <property type="component" value="Unassembled WGS sequence"/>
</dbReference>
<dbReference type="Gene3D" id="3.40.50.261">
    <property type="entry name" value="Succinyl-CoA synthetase domains"/>
    <property type="match status" value="2"/>
</dbReference>
<keyword evidence="3" id="KW-1185">Reference proteome</keyword>
<dbReference type="InterPro" id="IPR003781">
    <property type="entry name" value="CoA-bd"/>
</dbReference>
<sequence>MSRYMYAPTQSNCRGKSDDWPCSLPLWVWFGVNVRGCSVTCSSRPMRKRLRVVSTRSPLNVGRRHSPSHDINNQPSIMLHQSPRLLGRHLLRPRYYQCLLRPQIQSRHLSVSRRKSNYDSTINNLKIGSHTRVIFQGFTGKQATANAQESIAWGTNIVGGVKPGGSGEHLGLPVLPSVRKAMEELKPHATGIYVAAHQAAAAIEEAIEAEVPLIVAVAEHIPLHDIMRIHSMLQSQSKSRLVGANAPGIISAIGRCRIGFQPLPTFSPGHIGIVAKSGTLSYETVGSLTRAGLGQSLCIGMGGDVIAGTNHVDALKVFETDDDTEAIILVGELGGTSEEEAADWIRDYRKRVKNPKPIAAVIGGFHVAPDIVMGHAGAWTGLKEGTAESKSKALADAGVTMVDHPAKFGSVMKDILKQSGRNINKIELSAAQAQQRRSYHTASRSLPHRRPLNAFQQQRSLHLPASHTTSLLQKYNINITPSQTQSRDSNHFLGITVARSARSPSIIAAPTTLQLPHRARHFPFDYRTGPTPSAIDAAISWLQLDAAPPKSKAQAVKLIHSLWRLYTENEAITATLSLSIPEDTDDLAIHDPYLFFDDAAFKSNGRHADLHALRDMSSVSATELEAEKSGIVYIPLTTPPLSPEPHSQPGEKEEQGKLIGTLVNGAGLAMNTLDVLTLRLPPSTPPANFLDTGGKATAATISTSFRLILSDPRVAVVFVNIFGGLTLCDMIAQGIILAFKDVGVKKPVVVRLRGTNEEAGREILRNAVGLEGKIVACEDFEEAVREVGRLAREEGSE</sequence>
<dbReference type="SUPFAM" id="SSF51735">
    <property type="entry name" value="NAD(P)-binding Rossmann-fold domains"/>
    <property type="match status" value="1"/>
</dbReference>
<evidence type="ECO:0000313" key="3">
    <source>
        <dbReference type="Proteomes" id="UP001152607"/>
    </source>
</evidence>
<organism evidence="2 3">
    <name type="scientific">Periconia digitata</name>
    <dbReference type="NCBI Taxonomy" id="1303443"/>
    <lineage>
        <taxon>Eukaryota</taxon>
        <taxon>Fungi</taxon>
        <taxon>Dikarya</taxon>
        <taxon>Ascomycota</taxon>
        <taxon>Pezizomycotina</taxon>
        <taxon>Dothideomycetes</taxon>
        <taxon>Pleosporomycetidae</taxon>
        <taxon>Pleosporales</taxon>
        <taxon>Massarineae</taxon>
        <taxon>Periconiaceae</taxon>
        <taxon>Periconia</taxon>
    </lineage>
</organism>
<dbReference type="GO" id="GO:0005739">
    <property type="term" value="C:mitochondrion"/>
    <property type="evidence" value="ECO:0007669"/>
    <property type="project" value="TreeGrafter"/>
</dbReference>
<dbReference type="SMART" id="SM00881">
    <property type="entry name" value="CoA_binding"/>
    <property type="match status" value="1"/>
</dbReference>
<evidence type="ECO:0000259" key="1">
    <source>
        <dbReference type="SMART" id="SM00881"/>
    </source>
</evidence>
<dbReference type="GO" id="GO:0004776">
    <property type="term" value="F:succinate-CoA ligase (GDP-forming) activity"/>
    <property type="evidence" value="ECO:0007669"/>
    <property type="project" value="TreeGrafter"/>
</dbReference>
<evidence type="ECO:0000313" key="2">
    <source>
        <dbReference type="EMBL" id="CAI6275496.1"/>
    </source>
</evidence>
<reference evidence="2" key="1">
    <citation type="submission" date="2023-01" db="EMBL/GenBank/DDBJ databases">
        <authorList>
            <person name="Van Ghelder C."/>
            <person name="Rancurel C."/>
        </authorList>
    </citation>
    <scope>NUCLEOTIDE SEQUENCE</scope>
    <source>
        <strain evidence="2">CNCM I-4278</strain>
    </source>
</reference>
<dbReference type="FunFam" id="3.40.50.261:FF:000017">
    <property type="entry name" value="Succinyl-CoA synthetase subunit alpha"/>
    <property type="match status" value="1"/>
</dbReference>
<dbReference type="FunFam" id="3.40.50.720:FF:000340">
    <property type="entry name" value="Succinyl-CoA synthetase subunit alpha"/>
    <property type="match status" value="1"/>
</dbReference>
<gene>
    <name evidence="2" type="ORF">PDIGIT_LOCUS1898</name>
</gene>
<dbReference type="InterPro" id="IPR005811">
    <property type="entry name" value="SUCC_ACL_C"/>
</dbReference>
<dbReference type="OrthoDB" id="1664372at2759"/>
<proteinExistence type="predicted"/>
<dbReference type="GO" id="GO:0009361">
    <property type="term" value="C:succinate-CoA ligase complex (ADP-forming)"/>
    <property type="evidence" value="ECO:0007669"/>
    <property type="project" value="TreeGrafter"/>
</dbReference>
<dbReference type="Gene3D" id="3.30.470.20">
    <property type="entry name" value="ATP-grasp fold, B domain"/>
    <property type="match status" value="1"/>
</dbReference>
<dbReference type="EMBL" id="CAOQHR010000001">
    <property type="protein sequence ID" value="CAI6275496.1"/>
    <property type="molecule type" value="Genomic_DNA"/>
</dbReference>
<feature type="domain" description="CoA-binding" evidence="1">
    <location>
        <begin position="126"/>
        <end position="221"/>
    </location>
</feature>
<dbReference type="SUPFAM" id="SSF52210">
    <property type="entry name" value="Succinyl-CoA synthetase domains"/>
    <property type="match status" value="2"/>
</dbReference>
<dbReference type="PANTHER" id="PTHR11117">
    <property type="entry name" value="SUCCINYL-COA LIGASE SUBUNIT ALPHA"/>
    <property type="match status" value="1"/>
</dbReference>
<dbReference type="Pfam" id="PF00549">
    <property type="entry name" value="Ligase_CoA"/>
    <property type="match status" value="2"/>
</dbReference>
<dbReference type="AlphaFoldDB" id="A0A9W4U4W3"/>